<evidence type="ECO:0000313" key="1">
    <source>
        <dbReference type="EMBL" id="RPA72520.1"/>
    </source>
</evidence>
<dbReference type="PANTHER" id="PTHR31252:SF11">
    <property type="entry name" value="DUF4419 DOMAIN-CONTAINING PROTEIN"/>
    <property type="match status" value="1"/>
</dbReference>
<reference evidence="1 2" key="1">
    <citation type="journal article" date="2018" name="Nat. Ecol. Evol.">
        <title>Pezizomycetes genomes reveal the molecular basis of ectomycorrhizal truffle lifestyle.</title>
        <authorList>
            <person name="Murat C."/>
            <person name="Payen T."/>
            <person name="Noel B."/>
            <person name="Kuo A."/>
            <person name="Morin E."/>
            <person name="Chen J."/>
            <person name="Kohler A."/>
            <person name="Krizsan K."/>
            <person name="Balestrini R."/>
            <person name="Da Silva C."/>
            <person name="Montanini B."/>
            <person name="Hainaut M."/>
            <person name="Levati E."/>
            <person name="Barry K.W."/>
            <person name="Belfiori B."/>
            <person name="Cichocki N."/>
            <person name="Clum A."/>
            <person name="Dockter R.B."/>
            <person name="Fauchery L."/>
            <person name="Guy J."/>
            <person name="Iotti M."/>
            <person name="Le Tacon F."/>
            <person name="Lindquist E.A."/>
            <person name="Lipzen A."/>
            <person name="Malagnac F."/>
            <person name="Mello A."/>
            <person name="Molinier V."/>
            <person name="Miyauchi S."/>
            <person name="Poulain J."/>
            <person name="Riccioni C."/>
            <person name="Rubini A."/>
            <person name="Sitrit Y."/>
            <person name="Splivallo R."/>
            <person name="Traeger S."/>
            <person name="Wang M."/>
            <person name="Zifcakova L."/>
            <person name="Wipf D."/>
            <person name="Zambonelli A."/>
            <person name="Paolocci F."/>
            <person name="Nowrousian M."/>
            <person name="Ottonello S."/>
            <person name="Baldrian P."/>
            <person name="Spatafora J.W."/>
            <person name="Henrissat B."/>
            <person name="Nagy L.G."/>
            <person name="Aury J.M."/>
            <person name="Wincker P."/>
            <person name="Grigoriev I.V."/>
            <person name="Bonfante P."/>
            <person name="Martin F.M."/>
        </authorList>
    </citation>
    <scope>NUCLEOTIDE SEQUENCE [LARGE SCALE GENOMIC DNA]</scope>
    <source>
        <strain evidence="1 2">RN42</strain>
    </source>
</reference>
<dbReference type="STRING" id="1160509.A0A3N4HKV3"/>
<gene>
    <name evidence="1" type="ORF">BJ508DRAFT_216947</name>
</gene>
<accession>A0A3N4HKV3</accession>
<dbReference type="OrthoDB" id="9978173at2759"/>
<dbReference type="AlphaFoldDB" id="A0A3N4HKV3"/>
<dbReference type="EMBL" id="ML119858">
    <property type="protein sequence ID" value="RPA72520.1"/>
    <property type="molecule type" value="Genomic_DNA"/>
</dbReference>
<dbReference type="PANTHER" id="PTHR31252">
    <property type="entry name" value="DUF4419 DOMAIN-CONTAINING PROTEIN"/>
    <property type="match status" value="1"/>
</dbReference>
<name>A0A3N4HKV3_ASCIM</name>
<evidence type="ECO:0000313" key="2">
    <source>
        <dbReference type="Proteomes" id="UP000275078"/>
    </source>
</evidence>
<organism evidence="1 2">
    <name type="scientific">Ascobolus immersus RN42</name>
    <dbReference type="NCBI Taxonomy" id="1160509"/>
    <lineage>
        <taxon>Eukaryota</taxon>
        <taxon>Fungi</taxon>
        <taxon>Dikarya</taxon>
        <taxon>Ascomycota</taxon>
        <taxon>Pezizomycotina</taxon>
        <taxon>Pezizomycetes</taxon>
        <taxon>Pezizales</taxon>
        <taxon>Ascobolaceae</taxon>
        <taxon>Ascobolus</taxon>
    </lineage>
</organism>
<proteinExistence type="predicted"/>
<sequence length="379" mass="42511">MGRDNSPPLSKVGITRWSGLVQTCFDAYSNHHHLVLRPDDVWVAIISQFALFLSNKEHSEELRDWFTNSPDKQQIYVEVNSLSEAPDKFRAALAEKVVDKGLIPWIIPSFTTTTRTDKEVASYLLMGALKNYFEYGMGIACGLPSVTLLGTKKDYEDILSRLDYLDKFKHADLKAWAKLLRVVMKQAFIAAFDYDKAKDVRNTWGLIANRIFNGSGPTYISGWLTVFTFFGEKGTRVGSVGGKHGKLLGENFPVVDTKSIAPGYLEVPIKVDGLPRREGLTDPRDITVIAGSVGCATGRFEFADEEAEAAQVNFECAKEEDDTLVPVSGWWIVEKDKSKDVSRPGTEAYKEEERRKWEKRLAEMMGETEAEEEASDAEK</sequence>
<evidence type="ECO:0008006" key="3">
    <source>
        <dbReference type="Google" id="ProtNLM"/>
    </source>
</evidence>
<dbReference type="InterPro" id="IPR025533">
    <property type="entry name" value="DUF4419"/>
</dbReference>
<protein>
    <recommendedName>
        <fullName evidence="3">DUF4419 domain-containing protein</fullName>
    </recommendedName>
</protein>
<keyword evidence="2" id="KW-1185">Reference proteome</keyword>
<dbReference type="Proteomes" id="UP000275078">
    <property type="component" value="Unassembled WGS sequence"/>
</dbReference>
<dbReference type="Pfam" id="PF14388">
    <property type="entry name" value="DUF4419"/>
    <property type="match status" value="1"/>
</dbReference>